<dbReference type="NCBIfam" id="NF001220">
    <property type="entry name" value="PRK00194.1"/>
    <property type="match status" value="1"/>
</dbReference>
<organism evidence="3 4">
    <name type="scientific">Candidatus Egerieisoma faecipullorum</name>
    <dbReference type="NCBI Taxonomy" id="2840963"/>
    <lineage>
        <taxon>Bacteria</taxon>
        <taxon>Bacillati</taxon>
        <taxon>Bacillota</taxon>
        <taxon>Clostridia</taxon>
        <taxon>Eubacteriales</taxon>
        <taxon>Clostridiaceae</taxon>
        <taxon>Clostridiaceae incertae sedis</taxon>
        <taxon>Candidatus Egerieisoma</taxon>
    </lineage>
</organism>
<dbReference type="SUPFAM" id="SSF55021">
    <property type="entry name" value="ACT-like"/>
    <property type="match status" value="1"/>
</dbReference>
<dbReference type="InterPro" id="IPR022986">
    <property type="entry name" value="UPF0237_ACT"/>
</dbReference>
<dbReference type="PROSITE" id="PS51671">
    <property type="entry name" value="ACT"/>
    <property type="match status" value="1"/>
</dbReference>
<dbReference type="InterPro" id="IPR002912">
    <property type="entry name" value="ACT_dom"/>
</dbReference>
<gene>
    <name evidence="3" type="ORF">IAD50_07845</name>
</gene>
<comment type="similarity">
    <text evidence="1">Belongs to the UPF0237 family.</text>
</comment>
<dbReference type="EMBL" id="DVMM01000170">
    <property type="protein sequence ID" value="HIU30190.1"/>
    <property type="molecule type" value="Genomic_DNA"/>
</dbReference>
<dbReference type="Gene3D" id="3.30.70.260">
    <property type="match status" value="1"/>
</dbReference>
<dbReference type="Proteomes" id="UP000824089">
    <property type="component" value="Unassembled WGS sequence"/>
</dbReference>
<protein>
    <recommendedName>
        <fullName evidence="1">UPF0237 protein IAD50_07845</fullName>
    </recommendedName>
</protein>
<dbReference type="InterPro" id="IPR045865">
    <property type="entry name" value="ACT-like_dom_sf"/>
</dbReference>
<dbReference type="AlphaFoldDB" id="A0A9D1IB46"/>
<name>A0A9D1IB46_9CLOT</name>
<reference evidence="3" key="1">
    <citation type="submission" date="2020-10" db="EMBL/GenBank/DDBJ databases">
        <authorList>
            <person name="Gilroy R."/>
        </authorList>
    </citation>
    <scope>NUCLEOTIDE SEQUENCE</scope>
    <source>
        <strain evidence="3">CHK195-4489</strain>
    </source>
</reference>
<sequence>MTKAVLTVIGCDKVGIIAAVTGYLAKVNVNILDISQTIMDDIFTMVMLVDVSAASEGFSEIAGKIKEIGAELGLQMQLQHVDIFNSMHKI</sequence>
<dbReference type="PANTHER" id="PTHR34875">
    <property type="entry name" value="UPF0237 PROTEIN MJ1558"/>
    <property type="match status" value="1"/>
</dbReference>
<comment type="caution">
    <text evidence="3">The sequence shown here is derived from an EMBL/GenBank/DDBJ whole genome shotgun (WGS) entry which is preliminary data.</text>
</comment>
<dbReference type="PANTHER" id="PTHR34875:SF6">
    <property type="entry name" value="UPF0237 PROTEIN MJ1558"/>
    <property type="match status" value="1"/>
</dbReference>
<dbReference type="InterPro" id="IPR050990">
    <property type="entry name" value="UPF0237/GcvR_regulator"/>
</dbReference>
<dbReference type="CDD" id="cd04872">
    <property type="entry name" value="ACT_1ZPV"/>
    <property type="match status" value="1"/>
</dbReference>
<reference evidence="3" key="2">
    <citation type="journal article" date="2021" name="PeerJ">
        <title>Extensive microbial diversity within the chicken gut microbiome revealed by metagenomics and culture.</title>
        <authorList>
            <person name="Gilroy R."/>
            <person name="Ravi A."/>
            <person name="Getino M."/>
            <person name="Pursley I."/>
            <person name="Horton D.L."/>
            <person name="Alikhan N.F."/>
            <person name="Baker D."/>
            <person name="Gharbi K."/>
            <person name="Hall N."/>
            <person name="Watson M."/>
            <person name="Adriaenssens E.M."/>
            <person name="Foster-Nyarko E."/>
            <person name="Jarju S."/>
            <person name="Secka A."/>
            <person name="Antonio M."/>
            <person name="Oren A."/>
            <person name="Chaudhuri R.R."/>
            <person name="La Ragione R."/>
            <person name="Hildebrand F."/>
            <person name="Pallen M.J."/>
        </authorList>
    </citation>
    <scope>NUCLEOTIDE SEQUENCE</scope>
    <source>
        <strain evidence="3">CHK195-4489</strain>
    </source>
</reference>
<accession>A0A9D1IB46</accession>
<feature type="domain" description="ACT" evidence="2">
    <location>
        <begin position="5"/>
        <end position="79"/>
    </location>
</feature>
<evidence type="ECO:0000259" key="2">
    <source>
        <dbReference type="PROSITE" id="PS51671"/>
    </source>
</evidence>
<proteinExistence type="inferred from homology"/>
<dbReference type="HAMAP" id="MF_01054">
    <property type="entry name" value="UPF0237"/>
    <property type="match status" value="1"/>
</dbReference>
<evidence type="ECO:0000256" key="1">
    <source>
        <dbReference type="HAMAP-Rule" id="MF_01054"/>
    </source>
</evidence>
<evidence type="ECO:0000313" key="4">
    <source>
        <dbReference type="Proteomes" id="UP000824089"/>
    </source>
</evidence>
<evidence type="ECO:0000313" key="3">
    <source>
        <dbReference type="EMBL" id="HIU30190.1"/>
    </source>
</evidence>
<dbReference type="Pfam" id="PF13740">
    <property type="entry name" value="ACT_6"/>
    <property type="match status" value="1"/>
</dbReference>